<gene>
    <name evidence="1" type="ORF">Cs308_0306</name>
</gene>
<organism evidence="1 2">
    <name type="scientific">Candidatus Chlamydia sanziniae</name>
    <dbReference type="NCBI Taxonomy" id="1806891"/>
    <lineage>
        <taxon>Bacteria</taxon>
        <taxon>Pseudomonadati</taxon>
        <taxon>Chlamydiota</taxon>
        <taxon>Chlamydiia</taxon>
        <taxon>Chlamydiales</taxon>
        <taxon>Chlamydiaceae</taxon>
        <taxon>Chlamydia/Chlamydophila group</taxon>
        <taxon>Chlamydia</taxon>
    </lineage>
</organism>
<name>A0A1A9HUU7_9CHLA</name>
<reference evidence="1 2" key="1">
    <citation type="submission" date="2016-03" db="EMBL/GenBank/DDBJ databases">
        <title>Culture-independent genomics supports pathogen discovery for uncultivable bacteria within the genus Chlamydia.</title>
        <authorList>
            <person name="Taylor-Brown A."/>
            <person name="Bachmann N.L."/>
            <person name="Borel N."/>
            <person name="Polkinghorne A."/>
        </authorList>
    </citation>
    <scope>NUCLEOTIDE SEQUENCE [LARGE SCALE GENOMIC DNA]</scope>
    <source>
        <strain evidence="1 2">2742-308</strain>
    </source>
</reference>
<protein>
    <submittedName>
        <fullName evidence="1">Uncharacterized protein</fullName>
    </submittedName>
</protein>
<dbReference type="EMBL" id="CP014639">
    <property type="protein sequence ID" value="ANH78477.1"/>
    <property type="molecule type" value="Genomic_DNA"/>
</dbReference>
<accession>A0A1A9HUU7</accession>
<proteinExistence type="predicted"/>
<dbReference type="Proteomes" id="UP000078162">
    <property type="component" value="Chromosome"/>
</dbReference>
<evidence type="ECO:0000313" key="2">
    <source>
        <dbReference type="Proteomes" id="UP000078162"/>
    </source>
</evidence>
<evidence type="ECO:0000313" key="1">
    <source>
        <dbReference type="EMBL" id="ANH78477.1"/>
    </source>
</evidence>
<sequence>MWIIVLCPDHFSPGECLLLKNMVRIFLNMCHVSKDARLNKSSCPNCVVILSSKKAFH</sequence>
<dbReference type="KEGG" id="csaz:Cs308_0306"/>
<keyword evidence="2" id="KW-1185">Reference proteome</keyword>
<dbReference type="AlphaFoldDB" id="A0A1A9HUU7"/>